<evidence type="ECO:0000313" key="5">
    <source>
        <dbReference type="Proteomes" id="UP000239772"/>
    </source>
</evidence>
<dbReference type="RefSeq" id="WP_106339885.1">
    <property type="nucleotide sequence ID" value="NZ_PVZS01000035.1"/>
</dbReference>
<evidence type="ECO:0000256" key="1">
    <source>
        <dbReference type="SAM" id="MobiDB-lite"/>
    </source>
</evidence>
<organism evidence="4 5">
    <name type="scientific">Alsobacter soli</name>
    <dbReference type="NCBI Taxonomy" id="2109933"/>
    <lineage>
        <taxon>Bacteria</taxon>
        <taxon>Pseudomonadati</taxon>
        <taxon>Pseudomonadota</taxon>
        <taxon>Alphaproteobacteria</taxon>
        <taxon>Hyphomicrobiales</taxon>
        <taxon>Alsobacteraceae</taxon>
        <taxon>Alsobacter</taxon>
    </lineage>
</organism>
<gene>
    <name evidence="4" type="ORF">SLNSH_21620</name>
</gene>
<dbReference type="Proteomes" id="UP000239772">
    <property type="component" value="Unassembled WGS sequence"/>
</dbReference>
<keyword evidence="2" id="KW-1133">Transmembrane helix</keyword>
<dbReference type="InterPro" id="IPR042189">
    <property type="entry name" value="RNA_pol_sigma_70_r1_1_sf"/>
</dbReference>
<dbReference type="Gene3D" id="1.10.220.120">
    <property type="entry name" value="Sigma-70 factor, region 1.1"/>
    <property type="match status" value="1"/>
</dbReference>
<proteinExistence type="predicted"/>
<sequence length="147" mass="15455">MPAAISSDLLARLLANGRKRGRLTVDDLAQVLPIDSMAPDEIALVVAHLEEAGVPVEVDEALLRGRPASGAARPAPGGFTLPEEPRRDGPRATSPQQLGGAPTGPSVSRAESRAVGWSQWRMPVLLAAVVFAIVLVWTLIRWVGVAG</sequence>
<keyword evidence="2" id="KW-0472">Membrane</keyword>
<dbReference type="EMBL" id="PVZS01000035">
    <property type="protein sequence ID" value="PSC02884.1"/>
    <property type="molecule type" value="Genomic_DNA"/>
</dbReference>
<feature type="transmembrane region" description="Helical" evidence="2">
    <location>
        <begin position="123"/>
        <end position="144"/>
    </location>
</feature>
<reference evidence="5" key="1">
    <citation type="submission" date="2018-03" db="EMBL/GenBank/DDBJ databases">
        <authorList>
            <person name="Sun L."/>
            <person name="Liu H."/>
            <person name="Chen W."/>
            <person name="Huang K."/>
            <person name="Liu W."/>
            <person name="Gao X."/>
        </authorList>
    </citation>
    <scope>NUCLEOTIDE SEQUENCE [LARGE SCALE GENOMIC DNA]</scope>
    <source>
        <strain evidence="5">SH9</strain>
    </source>
</reference>
<evidence type="ECO:0000256" key="2">
    <source>
        <dbReference type="SAM" id="Phobius"/>
    </source>
</evidence>
<name>A0A2T1HMJ9_9HYPH</name>
<dbReference type="OrthoDB" id="8020532at2"/>
<dbReference type="GO" id="GO:0016987">
    <property type="term" value="F:sigma factor activity"/>
    <property type="evidence" value="ECO:0007669"/>
    <property type="project" value="InterPro"/>
</dbReference>
<protein>
    <recommendedName>
        <fullName evidence="3">RNA polymerase sigma factor 70 region 1.1 domain-containing protein</fullName>
    </recommendedName>
</protein>
<feature type="region of interest" description="Disordered" evidence="1">
    <location>
        <begin position="65"/>
        <end position="109"/>
    </location>
</feature>
<dbReference type="Pfam" id="PF03979">
    <property type="entry name" value="Sigma70_r1_1"/>
    <property type="match status" value="1"/>
</dbReference>
<keyword evidence="5" id="KW-1185">Reference proteome</keyword>
<accession>A0A2T1HMJ9</accession>
<feature type="domain" description="RNA polymerase sigma factor 70 region 1.1" evidence="3">
    <location>
        <begin position="9"/>
        <end position="56"/>
    </location>
</feature>
<feature type="compositionally biased region" description="Low complexity" evidence="1">
    <location>
        <begin position="65"/>
        <end position="78"/>
    </location>
</feature>
<comment type="caution">
    <text evidence="4">The sequence shown here is derived from an EMBL/GenBank/DDBJ whole genome shotgun (WGS) entry which is preliminary data.</text>
</comment>
<keyword evidence="2" id="KW-0812">Transmembrane</keyword>
<evidence type="ECO:0000259" key="3">
    <source>
        <dbReference type="Pfam" id="PF03979"/>
    </source>
</evidence>
<evidence type="ECO:0000313" key="4">
    <source>
        <dbReference type="EMBL" id="PSC02884.1"/>
    </source>
</evidence>
<dbReference type="InterPro" id="IPR007127">
    <property type="entry name" value="RNA_pol_sigma_70_r1_1"/>
</dbReference>
<dbReference type="GO" id="GO:0003677">
    <property type="term" value="F:DNA binding"/>
    <property type="evidence" value="ECO:0007669"/>
    <property type="project" value="InterPro"/>
</dbReference>
<dbReference type="AlphaFoldDB" id="A0A2T1HMJ9"/>